<evidence type="ECO:0000313" key="2">
    <source>
        <dbReference type="Proteomes" id="UP001610335"/>
    </source>
</evidence>
<organism evidence="1 2">
    <name type="scientific">Aspergillus cavernicola</name>
    <dbReference type="NCBI Taxonomy" id="176166"/>
    <lineage>
        <taxon>Eukaryota</taxon>
        <taxon>Fungi</taxon>
        <taxon>Dikarya</taxon>
        <taxon>Ascomycota</taxon>
        <taxon>Pezizomycotina</taxon>
        <taxon>Eurotiomycetes</taxon>
        <taxon>Eurotiomycetidae</taxon>
        <taxon>Eurotiales</taxon>
        <taxon>Aspergillaceae</taxon>
        <taxon>Aspergillus</taxon>
        <taxon>Aspergillus subgen. Nidulantes</taxon>
    </lineage>
</organism>
<evidence type="ECO:0000313" key="1">
    <source>
        <dbReference type="EMBL" id="KAL2816427.1"/>
    </source>
</evidence>
<reference evidence="1 2" key="1">
    <citation type="submission" date="2024-07" db="EMBL/GenBank/DDBJ databases">
        <title>Section-level genome sequencing and comparative genomics of Aspergillus sections Usti and Cavernicolus.</title>
        <authorList>
            <consortium name="Lawrence Berkeley National Laboratory"/>
            <person name="Nybo J.L."/>
            <person name="Vesth T.C."/>
            <person name="Theobald S."/>
            <person name="Frisvad J.C."/>
            <person name="Larsen T.O."/>
            <person name="Kjaerboelling I."/>
            <person name="Rothschild-Mancinelli K."/>
            <person name="Lyhne E.K."/>
            <person name="Kogle M.E."/>
            <person name="Barry K."/>
            <person name="Clum A."/>
            <person name="Na H."/>
            <person name="Ledsgaard L."/>
            <person name="Lin J."/>
            <person name="Lipzen A."/>
            <person name="Kuo A."/>
            <person name="Riley R."/>
            <person name="Mondo S."/>
            <person name="LaButti K."/>
            <person name="Haridas S."/>
            <person name="Pangalinan J."/>
            <person name="Salamov A.A."/>
            <person name="Simmons B.A."/>
            <person name="Magnuson J.K."/>
            <person name="Chen J."/>
            <person name="Drula E."/>
            <person name="Henrissat B."/>
            <person name="Wiebenga A."/>
            <person name="Lubbers R.J."/>
            <person name="Gomes A.C."/>
            <person name="Makela M.R."/>
            <person name="Stajich J."/>
            <person name="Grigoriev I.V."/>
            <person name="Mortensen U.H."/>
            <person name="De vries R.P."/>
            <person name="Baker S.E."/>
            <person name="Andersen M.R."/>
        </authorList>
    </citation>
    <scope>NUCLEOTIDE SEQUENCE [LARGE SCALE GENOMIC DNA]</scope>
    <source>
        <strain evidence="1 2">CBS 600.67</strain>
    </source>
</reference>
<dbReference type="Proteomes" id="UP001610335">
    <property type="component" value="Unassembled WGS sequence"/>
</dbReference>
<proteinExistence type="predicted"/>
<comment type="caution">
    <text evidence="1">The sequence shown here is derived from an EMBL/GenBank/DDBJ whole genome shotgun (WGS) entry which is preliminary data.</text>
</comment>
<gene>
    <name evidence="1" type="ORF">BDW59DRAFT_166363</name>
</gene>
<accession>A0ABR4HLR8</accession>
<protein>
    <submittedName>
        <fullName evidence="1">Uncharacterized protein</fullName>
    </submittedName>
</protein>
<keyword evidence="2" id="KW-1185">Reference proteome</keyword>
<sequence>MSTHDPICSVCSSIRIPMLGNCIWCASHRATAPRSHPMTNMAACSNAPRDDNGTPGRYYAQFKPLRNEQVITLTAQQEAEIDKIMADADSAILREMREGVEEDERRVRGAIELGVMTAEVGGLQLVMLSAVMGNVERQIWQTREVERRGLVRRLYGEGGK</sequence>
<name>A0ABR4HLR8_9EURO</name>
<dbReference type="EMBL" id="JBFXLS010000101">
    <property type="protein sequence ID" value="KAL2816427.1"/>
    <property type="molecule type" value="Genomic_DNA"/>
</dbReference>